<feature type="domain" description="Epoxide hydrolase N-terminal" evidence="4">
    <location>
        <begin position="8"/>
        <end position="87"/>
    </location>
</feature>
<dbReference type="InterPro" id="IPR010497">
    <property type="entry name" value="Epoxide_hydro_N"/>
</dbReference>
<dbReference type="Proteomes" id="UP000180166">
    <property type="component" value="Chromosome"/>
</dbReference>
<evidence type="ECO:0000313" key="5">
    <source>
        <dbReference type="EMBL" id="APA99629.1"/>
    </source>
</evidence>
<sequence>MFSISDEITPFRIDIPQEQLDDLRDRLAAARLPAPLPGDDWDTGVPVHWLRELVEYWHTGYDWRAAEAELNRYPQFVTAIEGQRITSCTSARPRRTRSRCC</sequence>
<reference evidence="5 8" key="3">
    <citation type="submission" date="2016-10" db="EMBL/GenBank/DDBJ databases">
        <title>Genome sequence of Nocardia seriolae strain EM150506, isolated from Anguila japonica.</title>
        <authorList>
            <person name="Han H.-J."/>
        </authorList>
    </citation>
    <scope>NUCLEOTIDE SEQUENCE [LARGE SCALE GENOMIC DNA]</scope>
    <source>
        <strain evidence="5 8">EM150506</strain>
    </source>
</reference>
<keyword evidence="3 6" id="KW-0378">Hydrolase</keyword>
<dbReference type="InterPro" id="IPR029058">
    <property type="entry name" value="AB_hydrolase_fold"/>
</dbReference>
<dbReference type="GO" id="GO:0016787">
    <property type="term" value="F:hydrolase activity"/>
    <property type="evidence" value="ECO:0007669"/>
    <property type="project" value="UniProtKB-KW"/>
</dbReference>
<keyword evidence="7" id="KW-1185">Reference proteome</keyword>
<dbReference type="PANTHER" id="PTHR21661:SF35">
    <property type="entry name" value="EPOXIDE HYDROLASE"/>
    <property type="match status" value="1"/>
</dbReference>
<evidence type="ECO:0000313" key="6">
    <source>
        <dbReference type="EMBL" id="GAP30670.1"/>
    </source>
</evidence>
<reference evidence="7" key="1">
    <citation type="submission" date="2015-07" db="EMBL/GenBank/DDBJ databases">
        <title>Nocardia seriolae U-1 whole genome shotgun sequence.</title>
        <authorList>
            <person name="Imajoh M."/>
            <person name="Fukumoto Y."/>
            <person name="Sukeda M."/>
            <person name="Yamane J."/>
            <person name="Yamasaki K."/>
            <person name="Shimizu M."/>
            <person name="Ohnishi K."/>
            <person name="Oshima S."/>
        </authorList>
    </citation>
    <scope>NUCLEOTIDE SEQUENCE [LARGE SCALE GENOMIC DNA]</scope>
    <source>
        <strain evidence="7">U-1</strain>
    </source>
</reference>
<dbReference type="PANTHER" id="PTHR21661">
    <property type="entry name" value="EPOXIDE HYDROLASE 1-RELATED"/>
    <property type="match status" value="1"/>
</dbReference>
<name>A0ABC9YYU4_9NOCA</name>
<protein>
    <submittedName>
        <fullName evidence="5 6">Epoxide hydrolase</fullName>
    </submittedName>
</protein>
<keyword evidence="2" id="KW-0058">Aromatic hydrocarbons catabolism</keyword>
<organism evidence="6 7">
    <name type="scientific">Nocardia seriolae</name>
    <dbReference type="NCBI Taxonomy" id="37332"/>
    <lineage>
        <taxon>Bacteria</taxon>
        <taxon>Bacillati</taxon>
        <taxon>Actinomycetota</taxon>
        <taxon>Actinomycetes</taxon>
        <taxon>Mycobacteriales</taxon>
        <taxon>Nocardiaceae</taxon>
        <taxon>Nocardia</taxon>
    </lineage>
</organism>
<dbReference type="KEGG" id="nsr:NS506_05583"/>
<evidence type="ECO:0000313" key="8">
    <source>
        <dbReference type="Proteomes" id="UP000180166"/>
    </source>
</evidence>
<dbReference type="Gene3D" id="3.40.50.1820">
    <property type="entry name" value="alpha/beta hydrolase"/>
    <property type="match status" value="1"/>
</dbReference>
<evidence type="ECO:0000256" key="1">
    <source>
        <dbReference type="ARBA" id="ARBA00010088"/>
    </source>
</evidence>
<dbReference type="AlphaFoldDB" id="A0ABC9YYU4"/>
<evidence type="ECO:0000259" key="4">
    <source>
        <dbReference type="Pfam" id="PF06441"/>
    </source>
</evidence>
<accession>A0ABC9YYU4</accession>
<dbReference type="Pfam" id="PF06441">
    <property type="entry name" value="EHN"/>
    <property type="match status" value="1"/>
</dbReference>
<evidence type="ECO:0000256" key="2">
    <source>
        <dbReference type="ARBA" id="ARBA00022797"/>
    </source>
</evidence>
<evidence type="ECO:0000313" key="7">
    <source>
        <dbReference type="Proteomes" id="UP000037179"/>
    </source>
</evidence>
<comment type="similarity">
    <text evidence="1">Belongs to the peptidase S33 family.</text>
</comment>
<dbReference type="EMBL" id="BBYQ01000091">
    <property type="protein sequence ID" value="GAP30670.1"/>
    <property type="molecule type" value="Genomic_DNA"/>
</dbReference>
<reference evidence="6 7" key="2">
    <citation type="journal article" date="2016" name="Genome Announc.">
        <title>Draft Genome Sequence of Erythromycin- and Oxytetracycline-Sensitive Nocardia seriolae Strain U-1 (NBRC 110359).</title>
        <authorList>
            <person name="Imajoh M."/>
            <person name="Sukeda M."/>
            <person name="Shimizu M."/>
            <person name="Yamane J."/>
            <person name="Ohnishi K."/>
            <person name="Oshima S."/>
        </authorList>
    </citation>
    <scope>NUCLEOTIDE SEQUENCE [LARGE SCALE GENOMIC DNA]</scope>
    <source>
        <strain evidence="6 7">U-1</strain>
    </source>
</reference>
<dbReference type="Proteomes" id="UP000037179">
    <property type="component" value="Unassembled WGS sequence"/>
</dbReference>
<evidence type="ECO:0000256" key="3">
    <source>
        <dbReference type="ARBA" id="ARBA00022801"/>
    </source>
</evidence>
<proteinExistence type="inferred from homology"/>
<gene>
    <name evidence="5" type="ORF">NS506_05583</name>
    <name evidence="6" type="ORF">NSK11_contig00091-0003</name>
</gene>
<dbReference type="SUPFAM" id="SSF53474">
    <property type="entry name" value="alpha/beta-Hydrolases"/>
    <property type="match status" value="1"/>
</dbReference>
<dbReference type="EMBL" id="CP017839">
    <property type="protein sequence ID" value="APA99629.1"/>
    <property type="molecule type" value="Genomic_DNA"/>
</dbReference>